<protein>
    <submittedName>
        <fullName evidence="1">Uncharacterized protein</fullName>
    </submittedName>
</protein>
<evidence type="ECO:0000313" key="2">
    <source>
        <dbReference type="Proteomes" id="UP001604277"/>
    </source>
</evidence>
<dbReference type="Proteomes" id="UP001604277">
    <property type="component" value="Unassembled WGS sequence"/>
</dbReference>
<organism evidence="1 2">
    <name type="scientific">Forsythia ovata</name>
    <dbReference type="NCBI Taxonomy" id="205694"/>
    <lineage>
        <taxon>Eukaryota</taxon>
        <taxon>Viridiplantae</taxon>
        <taxon>Streptophyta</taxon>
        <taxon>Embryophyta</taxon>
        <taxon>Tracheophyta</taxon>
        <taxon>Spermatophyta</taxon>
        <taxon>Magnoliopsida</taxon>
        <taxon>eudicotyledons</taxon>
        <taxon>Gunneridae</taxon>
        <taxon>Pentapetalae</taxon>
        <taxon>asterids</taxon>
        <taxon>lamiids</taxon>
        <taxon>Lamiales</taxon>
        <taxon>Oleaceae</taxon>
        <taxon>Forsythieae</taxon>
        <taxon>Forsythia</taxon>
    </lineage>
</organism>
<evidence type="ECO:0000313" key="1">
    <source>
        <dbReference type="EMBL" id="KAL2520702.1"/>
    </source>
</evidence>
<dbReference type="AlphaFoldDB" id="A0ABD1U6Q6"/>
<name>A0ABD1U6Q6_9LAMI</name>
<dbReference type="EMBL" id="JBFOLJ010000007">
    <property type="protein sequence ID" value="KAL2520702.1"/>
    <property type="molecule type" value="Genomic_DNA"/>
</dbReference>
<sequence length="121" mass="13801">MDPLYMTACWTHHGEPYIDQAINKGEPYIDPIDNMQTYINDEGGGVEMHEFLNETFVQPLIGQSEGQTPMEQKHGHTPDPIEAFNLVYKKKDKHKSWIDEASELMGELTQLVATHGEETQN</sequence>
<gene>
    <name evidence="1" type="ORF">Fot_24625</name>
</gene>
<proteinExistence type="predicted"/>
<comment type="caution">
    <text evidence="1">The sequence shown here is derived from an EMBL/GenBank/DDBJ whole genome shotgun (WGS) entry which is preliminary data.</text>
</comment>
<accession>A0ABD1U6Q6</accession>
<keyword evidence="2" id="KW-1185">Reference proteome</keyword>
<reference evidence="2" key="1">
    <citation type="submission" date="2024-07" db="EMBL/GenBank/DDBJ databases">
        <title>Two chromosome-level genome assemblies of Korean endemic species Abeliophyllum distichum and Forsythia ovata (Oleaceae).</title>
        <authorList>
            <person name="Jang H."/>
        </authorList>
    </citation>
    <scope>NUCLEOTIDE SEQUENCE [LARGE SCALE GENOMIC DNA]</scope>
</reference>